<evidence type="ECO:0000256" key="2">
    <source>
        <dbReference type="ARBA" id="ARBA00011322"/>
    </source>
</evidence>
<evidence type="ECO:0000313" key="6">
    <source>
        <dbReference type="EMBL" id="MRG88321.1"/>
    </source>
</evidence>
<dbReference type="PANTHER" id="PTHR32114">
    <property type="entry name" value="ABC TRANSPORTER ABCH.3"/>
    <property type="match status" value="1"/>
</dbReference>
<name>A0A6G1XBD2_9BACI</name>
<dbReference type="Pfam" id="PF13558">
    <property type="entry name" value="SbcC_Walker_B"/>
    <property type="match status" value="1"/>
</dbReference>
<accession>A0A6G1XBD2</accession>
<feature type="coiled-coil region" evidence="4">
    <location>
        <begin position="459"/>
        <end position="507"/>
    </location>
</feature>
<gene>
    <name evidence="6" type="ORF">GH754_18870</name>
</gene>
<dbReference type="Gene3D" id="3.40.50.300">
    <property type="entry name" value="P-loop containing nucleotide triphosphate hydrolases"/>
    <property type="match status" value="2"/>
</dbReference>
<evidence type="ECO:0000256" key="4">
    <source>
        <dbReference type="SAM" id="Coils"/>
    </source>
</evidence>
<dbReference type="AlphaFoldDB" id="A0A6G1XBD2"/>
<dbReference type="SUPFAM" id="SSF52540">
    <property type="entry name" value="P-loop containing nucleoside triphosphate hydrolases"/>
    <property type="match status" value="1"/>
</dbReference>
<dbReference type="InterPro" id="IPR027417">
    <property type="entry name" value="P-loop_NTPase"/>
</dbReference>
<protein>
    <recommendedName>
        <fullName evidence="3">Nuclease SbcCD subunit C</fullName>
    </recommendedName>
</protein>
<dbReference type="GO" id="GO:0016887">
    <property type="term" value="F:ATP hydrolysis activity"/>
    <property type="evidence" value="ECO:0007669"/>
    <property type="project" value="InterPro"/>
</dbReference>
<feature type="domain" description="Rad50/SbcC-type AAA" evidence="5">
    <location>
        <begin position="6"/>
        <end position="212"/>
    </location>
</feature>
<dbReference type="GO" id="GO:0006302">
    <property type="term" value="P:double-strand break repair"/>
    <property type="evidence" value="ECO:0007669"/>
    <property type="project" value="InterPro"/>
</dbReference>
<feature type="coiled-coil region" evidence="4">
    <location>
        <begin position="543"/>
        <end position="570"/>
    </location>
</feature>
<dbReference type="RefSeq" id="WP_153730190.1">
    <property type="nucleotide sequence ID" value="NZ_WJNH01000019.1"/>
</dbReference>
<evidence type="ECO:0000313" key="7">
    <source>
        <dbReference type="Proteomes" id="UP000480185"/>
    </source>
</evidence>
<evidence type="ECO:0000256" key="3">
    <source>
        <dbReference type="ARBA" id="ARBA00013368"/>
    </source>
</evidence>
<comment type="similarity">
    <text evidence="1">Belongs to the SMC family. SbcC subfamily.</text>
</comment>
<dbReference type="Proteomes" id="UP000480185">
    <property type="component" value="Unassembled WGS sequence"/>
</dbReference>
<evidence type="ECO:0000259" key="5">
    <source>
        <dbReference type="Pfam" id="PF13476"/>
    </source>
</evidence>
<proteinExistence type="inferred from homology"/>
<dbReference type="OrthoDB" id="9795626at2"/>
<keyword evidence="7" id="KW-1185">Reference proteome</keyword>
<evidence type="ECO:0000256" key="1">
    <source>
        <dbReference type="ARBA" id="ARBA00006930"/>
    </source>
</evidence>
<sequence>MRALTLDLCAFGPYKEKQTVDFTQLGEETLFLITGPTGSGKTTIFDAMCFALYGRASGDDRDHDTLRSHFAPVDQQTEVAFRFAIHQKEFEIIRRPKQMKRKARGDGYTEQPPQAEIYEIINGEKHLRYGKVKEVNEAIEDMLQLDYEQFRKMVMIPQGEFRRLISENSKEREEILQKIFHTYFYDQMTKRLAEESKSIQQQLEQMTSQENQEISYIQWPEGYDAENLSPKEARQLLQSLLEKEKEKLKQQEKKLREIQNKQQKAQDHYYAAKELEKLFVEFEQLKEKRTKLQAQQSAIETKKQQLKQAKDATQIKGYEKQVTQRKQEFDTLQNSLQAKNKQLSKVTNQFETIEKEYLTAKVQEKERESLKDSVRILNEQLEKLKQVNVIRKQKQDLTMVYKKEQPQLEQLDQTVEAKEKSIEKLEQEVSQGQETTEQFYEFANKEKEFEQYIAKGKQLKSELETLNKYRVRFREIKQEYEQAQQYVKQVKEELQQLEDAQRQEQAAVLAKTLAEGQACPVCGSNHHPQKAEFHDTSISDELIAARRNTLEKSENQLNQLQNQYVEIRSNGTSQNKSVENLRQEIAQASGLSVDDDELDQRLEAWEHELKGICDKRKQLEQRLFEVQKKQQTIKDGKQELAELKTKQQKTFEKVQKLKEDLVKIQSQLESVLENIEDPKANEQELKEKITKTEEEYQRQVNRWNQLQKDYEAIKEQKQTIEVELKSLTEQIEAAKIAYEQAQKEFKAELEAKGFADYNGYMKAKMEDFQQQKLETEIKTFEEELSITQNRYEQLTITLAEKERPKLESIEAGLKQLNEEYNENAKKIQQQQVQIDRHETTAQRLEDLASEKKELEEVFYDIGELAKLARGDNQLRLSFERYVLSSFLDEILFQANIRLDQMTDHRYQLRRSDQIAKRGAQSGLDLEVIDNYTGQNRSVKTLSGGEGFKAALSLALGMADVVQAHSGGVELDTLFIDEGFGTLDEISLEQALNCLSDLQKGNRMLGIISHVPKLKEEIRAKLNITTSHSGSQVSLSLS</sequence>
<dbReference type="Gene3D" id="1.10.287.1490">
    <property type="match status" value="1"/>
</dbReference>
<dbReference type="EMBL" id="WJNH01000019">
    <property type="protein sequence ID" value="MRG88321.1"/>
    <property type="molecule type" value="Genomic_DNA"/>
</dbReference>
<dbReference type="Pfam" id="PF13476">
    <property type="entry name" value="AAA_23"/>
    <property type="match status" value="1"/>
</dbReference>
<feature type="coiled-coil region" evidence="4">
    <location>
        <begin position="602"/>
        <end position="857"/>
    </location>
</feature>
<comment type="caution">
    <text evidence="6">The sequence shown here is derived from an EMBL/GenBank/DDBJ whole genome shotgun (WGS) entry which is preliminary data.</text>
</comment>
<reference evidence="6 7" key="1">
    <citation type="submission" date="2019-11" db="EMBL/GenBank/DDBJ databases">
        <authorList>
            <person name="Li J."/>
        </authorList>
    </citation>
    <scope>NUCLEOTIDE SEQUENCE [LARGE SCALE GENOMIC DNA]</scope>
    <source>
        <strain evidence="6 7">J4</strain>
    </source>
</reference>
<feature type="coiled-coil region" evidence="4">
    <location>
        <begin position="185"/>
        <end position="435"/>
    </location>
</feature>
<comment type="subunit">
    <text evidence="2">Heterodimer of SbcC and SbcD.</text>
</comment>
<keyword evidence="4" id="KW-0175">Coiled coil</keyword>
<dbReference type="PANTHER" id="PTHR32114:SF2">
    <property type="entry name" value="ABC TRANSPORTER ABCH.3"/>
    <property type="match status" value="1"/>
</dbReference>
<dbReference type="InterPro" id="IPR038729">
    <property type="entry name" value="Rad50/SbcC_AAA"/>
</dbReference>
<organism evidence="6 7">
    <name type="scientific">Salinibacillus xinjiangensis</name>
    <dbReference type="NCBI Taxonomy" id="1229268"/>
    <lineage>
        <taxon>Bacteria</taxon>
        <taxon>Bacillati</taxon>
        <taxon>Bacillota</taxon>
        <taxon>Bacilli</taxon>
        <taxon>Bacillales</taxon>
        <taxon>Bacillaceae</taxon>
        <taxon>Salinibacillus</taxon>
    </lineage>
</organism>